<dbReference type="Proteomes" id="UP000287166">
    <property type="component" value="Unassembled WGS sequence"/>
</dbReference>
<dbReference type="AlphaFoldDB" id="A0A401GUJ7"/>
<dbReference type="EMBL" id="BFAD01000008">
    <property type="protein sequence ID" value="GBE85905.1"/>
    <property type="molecule type" value="Genomic_DNA"/>
</dbReference>
<evidence type="ECO:0000313" key="3">
    <source>
        <dbReference type="Proteomes" id="UP000287166"/>
    </source>
</evidence>
<dbReference type="OrthoDB" id="2847449at2759"/>
<keyword evidence="3" id="KW-1185">Reference proteome</keyword>
<sequence>MVHIAGAKTARAMWEQLRTVKEQRGQHGILELCRHFYWMQAKEEDNTPCHITQLRQIQEQFHLMGKVVSDKDFRLILATSLPESWVLSSALTLAPKALTTHERGERGQSLDQAMVAKGKKRPFGK</sequence>
<protein>
    <submittedName>
        <fullName evidence="2">Uncharacterized protein</fullName>
    </submittedName>
</protein>
<dbReference type="InParanoid" id="A0A401GUJ7"/>
<accession>A0A401GUJ7</accession>
<gene>
    <name evidence="2" type="ORF">SCP_0804290</name>
</gene>
<name>A0A401GUJ7_9APHY</name>
<comment type="caution">
    <text evidence="2">The sequence shown here is derived from an EMBL/GenBank/DDBJ whole genome shotgun (WGS) entry which is preliminary data.</text>
</comment>
<dbReference type="GeneID" id="38782822"/>
<dbReference type="RefSeq" id="XP_027616818.1">
    <property type="nucleotide sequence ID" value="XM_027761017.1"/>
</dbReference>
<dbReference type="Pfam" id="PF14223">
    <property type="entry name" value="Retrotran_gag_2"/>
    <property type="match status" value="1"/>
</dbReference>
<feature type="compositionally biased region" description="Basic and acidic residues" evidence="1">
    <location>
        <begin position="99"/>
        <end position="108"/>
    </location>
</feature>
<proteinExistence type="predicted"/>
<reference evidence="2 3" key="1">
    <citation type="journal article" date="2018" name="Sci. Rep.">
        <title>Genome sequence of the cauliflower mushroom Sparassis crispa (Hanabiratake) and its association with beneficial usage.</title>
        <authorList>
            <person name="Kiyama R."/>
            <person name="Furutani Y."/>
            <person name="Kawaguchi K."/>
            <person name="Nakanishi T."/>
        </authorList>
    </citation>
    <scope>NUCLEOTIDE SEQUENCE [LARGE SCALE GENOMIC DNA]</scope>
</reference>
<feature type="region of interest" description="Disordered" evidence="1">
    <location>
        <begin position="99"/>
        <end position="125"/>
    </location>
</feature>
<organism evidence="2 3">
    <name type="scientific">Sparassis crispa</name>
    <dbReference type="NCBI Taxonomy" id="139825"/>
    <lineage>
        <taxon>Eukaryota</taxon>
        <taxon>Fungi</taxon>
        <taxon>Dikarya</taxon>
        <taxon>Basidiomycota</taxon>
        <taxon>Agaricomycotina</taxon>
        <taxon>Agaricomycetes</taxon>
        <taxon>Polyporales</taxon>
        <taxon>Sparassidaceae</taxon>
        <taxon>Sparassis</taxon>
    </lineage>
</organism>
<evidence type="ECO:0000256" key="1">
    <source>
        <dbReference type="SAM" id="MobiDB-lite"/>
    </source>
</evidence>
<evidence type="ECO:0000313" key="2">
    <source>
        <dbReference type="EMBL" id="GBE85905.1"/>
    </source>
</evidence>